<evidence type="ECO:0000256" key="4">
    <source>
        <dbReference type="ARBA" id="ARBA00023242"/>
    </source>
</evidence>
<organism evidence="7 8">
    <name type="scientific">Syncephalis pseudoplumigaleata</name>
    <dbReference type="NCBI Taxonomy" id="1712513"/>
    <lineage>
        <taxon>Eukaryota</taxon>
        <taxon>Fungi</taxon>
        <taxon>Fungi incertae sedis</taxon>
        <taxon>Zoopagomycota</taxon>
        <taxon>Zoopagomycotina</taxon>
        <taxon>Zoopagomycetes</taxon>
        <taxon>Zoopagales</taxon>
        <taxon>Piptocephalidaceae</taxon>
        <taxon>Syncephalis</taxon>
    </lineage>
</organism>
<dbReference type="GO" id="GO:0006281">
    <property type="term" value="P:DNA repair"/>
    <property type="evidence" value="ECO:0007669"/>
    <property type="project" value="UniProtKB-ARBA"/>
</dbReference>
<evidence type="ECO:0000313" key="8">
    <source>
        <dbReference type="Proteomes" id="UP000278143"/>
    </source>
</evidence>
<feature type="domain" description="AAA+ ATPase" evidence="6">
    <location>
        <begin position="34"/>
        <end position="187"/>
    </location>
</feature>
<accession>A0A4P9Z4A6</accession>
<dbReference type="GO" id="GO:0003689">
    <property type="term" value="F:DNA clamp loader activity"/>
    <property type="evidence" value="ECO:0007669"/>
    <property type="project" value="TreeGrafter"/>
</dbReference>
<dbReference type="FunFam" id="3.40.50.300:FF:000136">
    <property type="entry name" value="Replication factor C subunit 5"/>
    <property type="match status" value="1"/>
</dbReference>
<dbReference type="GO" id="GO:0005663">
    <property type="term" value="C:DNA replication factor C complex"/>
    <property type="evidence" value="ECO:0007669"/>
    <property type="project" value="TreeGrafter"/>
</dbReference>
<dbReference type="Pfam" id="PF13177">
    <property type="entry name" value="DNA_pol3_delta2"/>
    <property type="match status" value="1"/>
</dbReference>
<reference evidence="8" key="1">
    <citation type="journal article" date="2018" name="Nat. Microbiol.">
        <title>Leveraging single-cell genomics to expand the fungal tree of life.</title>
        <authorList>
            <person name="Ahrendt S.R."/>
            <person name="Quandt C.A."/>
            <person name="Ciobanu D."/>
            <person name="Clum A."/>
            <person name="Salamov A."/>
            <person name="Andreopoulos B."/>
            <person name="Cheng J.F."/>
            <person name="Woyke T."/>
            <person name="Pelin A."/>
            <person name="Henrissat B."/>
            <person name="Reynolds N.K."/>
            <person name="Benny G.L."/>
            <person name="Smith M.E."/>
            <person name="James T.Y."/>
            <person name="Grigoriev I.V."/>
        </authorList>
    </citation>
    <scope>NUCLEOTIDE SEQUENCE [LARGE SCALE GENOMIC DNA]</scope>
    <source>
        <strain evidence="8">Benny S71-1</strain>
    </source>
</reference>
<keyword evidence="3" id="KW-0235">DNA replication</keyword>
<name>A0A4P9Z4A6_9FUNG</name>
<dbReference type="EMBL" id="KZ989441">
    <property type="protein sequence ID" value="RKP26380.1"/>
    <property type="molecule type" value="Genomic_DNA"/>
</dbReference>
<dbReference type="GO" id="GO:0006271">
    <property type="term" value="P:DNA strand elongation involved in DNA replication"/>
    <property type="evidence" value="ECO:0007669"/>
    <property type="project" value="UniProtKB-ARBA"/>
</dbReference>
<evidence type="ECO:0000256" key="5">
    <source>
        <dbReference type="ARBA" id="ARBA00070185"/>
    </source>
</evidence>
<evidence type="ECO:0000256" key="2">
    <source>
        <dbReference type="ARBA" id="ARBA00005378"/>
    </source>
</evidence>
<dbReference type="InterPro" id="IPR027417">
    <property type="entry name" value="P-loop_NTPase"/>
</dbReference>
<keyword evidence="8" id="KW-1185">Reference proteome</keyword>
<dbReference type="AlphaFoldDB" id="A0A4P9Z4A6"/>
<dbReference type="CDD" id="cd00009">
    <property type="entry name" value="AAA"/>
    <property type="match status" value="1"/>
</dbReference>
<dbReference type="PANTHER" id="PTHR11669:SF1">
    <property type="entry name" value="REPLICATION FACTOR C SUBUNIT 3"/>
    <property type="match status" value="1"/>
</dbReference>
<dbReference type="GO" id="GO:0031390">
    <property type="term" value="C:Ctf18 RFC-like complex"/>
    <property type="evidence" value="ECO:0007669"/>
    <property type="project" value="TreeGrafter"/>
</dbReference>
<dbReference type="Pfam" id="PF21960">
    <property type="entry name" value="RCF1-5-like_lid"/>
    <property type="match status" value="1"/>
</dbReference>
<comment type="subcellular location">
    <subcellularLocation>
        <location evidence="1">Nucleus</location>
    </subcellularLocation>
</comment>
<dbReference type="InterPro" id="IPR050238">
    <property type="entry name" value="DNA_Rep/Repair_Clamp_Loader"/>
</dbReference>
<dbReference type="GO" id="GO:0003677">
    <property type="term" value="F:DNA binding"/>
    <property type="evidence" value="ECO:0007669"/>
    <property type="project" value="InterPro"/>
</dbReference>
<dbReference type="FunFam" id="1.20.272.10:FF:000002">
    <property type="entry name" value="Replication factor C subunit 3"/>
    <property type="match status" value="1"/>
</dbReference>
<dbReference type="Proteomes" id="UP000278143">
    <property type="component" value="Unassembled WGS sequence"/>
</dbReference>
<dbReference type="GO" id="GO:0031389">
    <property type="term" value="C:Rad17 RFC-like complex"/>
    <property type="evidence" value="ECO:0007669"/>
    <property type="project" value="TreeGrafter"/>
</dbReference>
<dbReference type="FunFam" id="1.10.8.60:FF:000030">
    <property type="entry name" value="replication factor C subunit 3"/>
    <property type="match status" value="1"/>
</dbReference>
<dbReference type="GO" id="GO:0031391">
    <property type="term" value="C:Elg1 RFC-like complex"/>
    <property type="evidence" value="ECO:0007669"/>
    <property type="project" value="TreeGrafter"/>
</dbReference>
<keyword evidence="4" id="KW-0539">Nucleus</keyword>
<dbReference type="SUPFAM" id="SSF52540">
    <property type="entry name" value="P-loop containing nucleoside triphosphate hydrolases"/>
    <property type="match status" value="1"/>
</dbReference>
<comment type="similarity">
    <text evidence="2">Belongs to the activator 1 small subunits family.</text>
</comment>
<dbReference type="Gene3D" id="1.10.8.60">
    <property type="match status" value="1"/>
</dbReference>
<proteinExistence type="inferred from homology"/>
<dbReference type="InterPro" id="IPR008921">
    <property type="entry name" value="DNA_pol3_clamp-load_cplx_C"/>
</dbReference>
<dbReference type="PANTHER" id="PTHR11669">
    <property type="entry name" value="REPLICATION FACTOR C / DNA POLYMERASE III GAMMA-TAU SUBUNIT"/>
    <property type="match status" value="1"/>
</dbReference>
<dbReference type="Gene3D" id="1.20.272.10">
    <property type="match status" value="1"/>
</dbReference>
<dbReference type="Pfam" id="PF22534">
    <property type="entry name" value="RFC_C"/>
    <property type="match status" value="1"/>
</dbReference>
<evidence type="ECO:0000256" key="1">
    <source>
        <dbReference type="ARBA" id="ARBA00004123"/>
    </source>
</evidence>
<dbReference type="SUPFAM" id="SSF48019">
    <property type="entry name" value="post-AAA+ oligomerization domain-like"/>
    <property type="match status" value="1"/>
</dbReference>
<gene>
    <name evidence="7" type="ORF">SYNPS1DRAFT_32749</name>
</gene>
<sequence>MSLWVDKYRPTELAALSCHAPLSAQLTRLAQSNDLPHLLFYGPSGGGKKTRILAILRELYGPSVEKVKLDTRSFTTPSNRTLSVAVVSSLYHLEVTPSEVGFHDRVVVQDLIKEVAQAPQLNAHANRRFKVVVIHEADTLTRDAQTALRRTMERYTSNLRVILCCNTTSRIISPIRSRCLLVRVPAPSEDEVCQVLQSVADKEQVQLPDVLARRIALQSERNLRRAILMLEALHAQDQTLKENVPIPLADWQEYIQEVAASMVQEQTPQRLLQVRSKYYELMAHCIPPSVILKELVFALMKNVDDQLKPEIITQAAFYDHRLQCGQKAIFHLEAFTAQFMSAYKRYLIEMYG</sequence>
<evidence type="ECO:0000259" key="6">
    <source>
        <dbReference type="SMART" id="SM00382"/>
    </source>
</evidence>
<dbReference type="Gene3D" id="3.40.50.300">
    <property type="entry name" value="P-loop containing nucleotide triphosphate hydrolases"/>
    <property type="match status" value="1"/>
</dbReference>
<evidence type="ECO:0000313" key="7">
    <source>
        <dbReference type="EMBL" id="RKP26380.1"/>
    </source>
</evidence>
<dbReference type="InterPro" id="IPR003593">
    <property type="entry name" value="AAA+_ATPase"/>
</dbReference>
<dbReference type="OrthoDB" id="761538at2759"/>
<dbReference type="SMART" id="SM00382">
    <property type="entry name" value="AAA"/>
    <property type="match status" value="1"/>
</dbReference>
<protein>
    <recommendedName>
        <fullName evidence="5">Replication factor C subunit 5</fullName>
    </recommendedName>
</protein>
<evidence type="ECO:0000256" key="3">
    <source>
        <dbReference type="ARBA" id="ARBA00022705"/>
    </source>
</evidence>